<proteinExistence type="predicted"/>
<dbReference type="Proteomes" id="UP000030008">
    <property type="component" value="Unassembled WGS sequence"/>
</dbReference>
<organism evidence="1 2">
    <name type="scientific">Clostridium innocuum</name>
    <dbReference type="NCBI Taxonomy" id="1522"/>
    <lineage>
        <taxon>Bacteria</taxon>
        <taxon>Bacillati</taxon>
        <taxon>Bacillota</taxon>
        <taxon>Clostridia</taxon>
        <taxon>Eubacteriales</taxon>
        <taxon>Clostridiaceae</taxon>
        <taxon>Clostridium</taxon>
    </lineage>
</organism>
<sequence length="375" mass="42209">MKKFILFILIIGCFGCESASQKTSCDYELIFDQALGYGINENDGTPAAISTHVAKRDSILLAKSKDSCFDQSLQKAARATLDNSDTKLDYHPDETNKDEILFYIPHTDIQQGDMQFEVQIGDTRKKESVNTTVIPVKKFLIVPLLTSKKNKELSVTNTQMQTWHNEILKRLPLSRNGLQLILHDSLDIRGDVYDLNTWFGRLCTWNLLKHLKNEFECDGVIGLSPAKMDLNDQKDALSGFTFGADTTVILENGDETAITMVHEISHFYQVGDEYAGGQLNPEVNIPPYGMKGTDMLHPGTAASGLNPYIHGGKNDEKQGSGTLITSSQIPYDSVEHKLIRHDMTSYMGKDGYAMQEYWTTGMIWKHLIQEWRITE</sequence>
<reference evidence="1 2" key="1">
    <citation type="submission" date="2014-08" db="EMBL/GenBank/DDBJ databases">
        <title>Clostridium innocuum, an unnegligible vancomycin-resistant pathogen causing extra-intestinal infections.</title>
        <authorList>
            <person name="Feng Y."/>
            <person name="Chiu C.-H."/>
        </authorList>
    </citation>
    <scope>NUCLEOTIDE SEQUENCE [LARGE SCALE GENOMIC DNA]</scope>
    <source>
        <strain evidence="1 2">AN88</strain>
    </source>
</reference>
<comment type="caution">
    <text evidence="1">The sequence shown here is derived from an EMBL/GenBank/DDBJ whole genome shotgun (WGS) entry which is preliminary data.</text>
</comment>
<evidence type="ECO:0000313" key="1">
    <source>
        <dbReference type="EMBL" id="KGJ54832.1"/>
    </source>
</evidence>
<protein>
    <submittedName>
        <fullName evidence="1">Uncharacterized protein</fullName>
    </submittedName>
</protein>
<evidence type="ECO:0000313" key="2">
    <source>
        <dbReference type="Proteomes" id="UP000030008"/>
    </source>
</evidence>
<name>A0A099ICF6_CLOIN</name>
<dbReference type="RefSeq" id="WP_044903538.1">
    <property type="nucleotide sequence ID" value="NZ_JQIF01000007.1"/>
</dbReference>
<dbReference type="AlphaFoldDB" id="A0A099ICF6"/>
<dbReference type="EMBL" id="JQIF01000007">
    <property type="protein sequence ID" value="KGJ54832.1"/>
    <property type="molecule type" value="Genomic_DNA"/>
</dbReference>
<gene>
    <name evidence="1" type="ORF">CIAN88_01425</name>
</gene>
<accession>A0A099ICF6</accession>